<sequence>MPEKKLTARKLITQSSSFPTQSQVLSADVMKIWLRNLTARVLVLLLTLAFATSGFAHRLASPQDAQLALAAAELGLSVSDICGDSGDEHATSSTCEVCLLTAASGLPPVSFALRALDTTTIGGLSDLRTSTVRSCADNTAHPVRAPPFV</sequence>
<proteinExistence type="predicted"/>
<reference evidence="1 2" key="1">
    <citation type="submission" date="2018-04" db="EMBL/GenBank/DDBJ databases">
        <title>Genomic Encyclopedia of Archaeal and Bacterial Type Strains, Phase II (KMG-II): from individual species to whole genera.</title>
        <authorList>
            <person name="Goeker M."/>
        </authorList>
    </citation>
    <scope>NUCLEOTIDE SEQUENCE [LARGE SCALE GENOMIC DNA]</scope>
    <source>
        <strain evidence="1 2">DSM 29955</strain>
    </source>
</reference>
<evidence type="ECO:0000313" key="1">
    <source>
        <dbReference type="EMBL" id="PUB14883.1"/>
    </source>
</evidence>
<dbReference type="AlphaFoldDB" id="A0A2T6KHA1"/>
<protein>
    <submittedName>
        <fullName evidence="1">Uncharacterized protein</fullName>
    </submittedName>
</protein>
<name>A0A2T6KHA1_9RHOB</name>
<gene>
    <name evidence="1" type="ORF">C8N45_105106</name>
</gene>
<organism evidence="1 2">
    <name type="scientific">Yoonia sediminilitoris</name>
    <dbReference type="NCBI Taxonomy" id="1286148"/>
    <lineage>
        <taxon>Bacteria</taxon>
        <taxon>Pseudomonadati</taxon>
        <taxon>Pseudomonadota</taxon>
        <taxon>Alphaproteobacteria</taxon>
        <taxon>Rhodobacterales</taxon>
        <taxon>Paracoccaceae</taxon>
        <taxon>Yoonia</taxon>
    </lineage>
</organism>
<dbReference type="EMBL" id="QBUD01000005">
    <property type="protein sequence ID" value="PUB14883.1"/>
    <property type="molecule type" value="Genomic_DNA"/>
</dbReference>
<comment type="caution">
    <text evidence="1">The sequence shown here is derived from an EMBL/GenBank/DDBJ whole genome shotgun (WGS) entry which is preliminary data.</text>
</comment>
<accession>A0A2T6KHA1</accession>
<keyword evidence="2" id="KW-1185">Reference proteome</keyword>
<evidence type="ECO:0000313" key="2">
    <source>
        <dbReference type="Proteomes" id="UP000244523"/>
    </source>
</evidence>
<dbReference type="Proteomes" id="UP000244523">
    <property type="component" value="Unassembled WGS sequence"/>
</dbReference>